<accession>A0A087T308</accession>
<dbReference type="GO" id="GO:0017183">
    <property type="term" value="P:protein histidyl modification to diphthamide"/>
    <property type="evidence" value="ECO:0007669"/>
    <property type="project" value="TreeGrafter"/>
</dbReference>
<dbReference type="GO" id="GO:0005737">
    <property type="term" value="C:cytoplasm"/>
    <property type="evidence" value="ECO:0007669"/>
    <property type="project" value="TreeGrafter"/>
</dbReference>
<dbReference type="InterPro" id="IPR015943">
    <property type="entry name" value="WD40/YVTN_repeat-like_dom_sf"/>
</dbReference>
<organism evidence="5 6">
    <name type="scientific">Stegodyphus mimosarum</name>
    <name type="common">African social velvet spider</name>
    <dbReference type="NCBI Taxonomy" id="407821"/>
    <lineage>
        <taxon>Eukaryota</taxon>
        <taxon>Metazoa</taxon>
        <taxon>Ecdysozoa</taxon>
        <taxon>Arthropoda</taxon>
        <taxon>Chelicerata</taxon>
        <taxon>Arachnida</taxon>
        <taxon>Araneae</taxon>
        <taxon>Araneomorphae</taxon>
        <taxon>Entelegynae</taxon>
        <taxon>Eresoidea</taxon>
        <taxon>Eresidae</taxon>
        <taxon>Stegodyphus</taxon>
    </lineage>
</organism>
<sequence length="214" mass="23802">MADDVKGETEFLLSQKMYFNADSVEWCPFGGHSEFFVCGTYQLDEDRSMSEDGQIRQGNITLYRISVDHLTENFSLTEISVTDTGGILDIKWCPQFISNSAVVAAACSDGQIRLLKMCNENELVTLSPLCNLASVKGKMLLSIDWSNENGGQVKICDILFYIHCATIIIFPSLISVMILLSYFVYASAVFLKNIMIYHVQSLSNSSRCAATVNN</sequence>
<dbReference type="PANTHER" id="PTHR46042">
    <property type="entry name" value="DIPHTHINE METHYLTRANSFERASE"/>
    <property type="match status" value="1"/>
</dbReference>
<keyword evidence="4" id="KW-0812">Transmembrane</keyword>
<keyword evidence="1" id="KW-0853">WD repeat</keyword>
<evidence type="ECO:0000256" key="3">
    <source>
        <dbReference type="ARBA" id="ARBA00043952"/>
    </source>
</evidence>
<comment type="pathway">
    <text evidence="3">Protein modification.</text>
</comment>
<evidence type="ECO:0000313" key="6">
    <source>
        <dbReference type="Proteomes" id="UP000054359"/>
    </source>
</evidence>
<dbReference type="Gene3D" id="2.130.10.10">
    <property type="entry name" value="YVTN repeat-like/Quinoprotein amine dehydrogenase"/>
    <property type="match status" value="1"/>
</dbReference>
<reference evidence="5 6" key="1">
    <citation type="submission" date="2013-11" db="EMBL/GenBank/DDBJ databases">
        <title>Genome sequencing of Stegodyphus mimosarum.</title>
        <authorList>
            <person name="Bechsgaard J."/>
        </authorList>
    </citation>
    <scope>NUCLEOTIDE SEQUENCE [LARGE SCALE GENOMIC DNA]</scope>
</reference>
<keyword evidence="6" id="KW-1185">Reference proteome</keyword>
<dbReference type="PANTHER" id="PTHR46042:SF1">
    <property type="entry name" value="DIPHTHINE METHYLTRANSFERASE"/>
    <property type="match status" value="1"/>
</dbReference>
<evidence type="ECO:0000256" key="1">
    <source>
        <dbReference type="ARBA" id="ARBA00022574"/>
    </source>
</evidence>
<keyword evidence="4" id="KW-0472">Membrane</keyword>
<feature type="transmembrane region" description="Helical" evidence="4">
    <location>
        <begin position="158"/>
        <end position="185"/>
    </location>
</feature>
<gene>
    <name evidence="5" type="ORF">X975_19455</name>
</gene>
<dbReference type="STRING" id="407821.A0A087T308"/>
<dbReference type="GO" id="GO:0061685">
    <property type="term" value="F:diphthine methylesterase activity"/>
    <property type="evidence" value="ECO:0007669"/>
    <property type="project" value="TreeGrafter"/>
</dbReference>
<evidence type="ECO:0000256" key="2">
    <source>
        <dbReference type="ARBA" id="ARBA00022737"/>
    </source>
</evidence>
<keyword evidence="2" id="KW-0677">Repeat</keyword>
<dbReference type="OrthoDB" id="1930760at2759"/>
<feature type="non-terminal residue" evidence="5">
    <location>
        <position position="214"/>
    </location>
</feature>
<name>A0A087T308_STEMI</name>
<dbReference type="AlphaFoldDB" id="A0A087T308"/>
<dbReference type="InterPro" id="IPR036322">
    <property type="entry name" value="WD40_repeat_dom_sf"/>
</dbReference>
<evidence type="ECO:0000256" key="4">
    <source>
        <dbReference type="SAM" id="Phobius"/>
    </source>
</evidence>
<dbReference type="EMBL" id="KK113164">
    <property type="protein sequence ID" value="KFM59497.1"/>
    <property type="molecule type" value="Genomic_DNA"/>
</dbReference>
<proteinExistence type="predicted"/>
<keyword evidence="4" id="KW-1133">Transmembrane helix</keyword>
<evidence type="ECO:0000313" key="5">
    <source>
        <dbReference type="EMBL" id="KFM59497.1"/>
    </source>
</evidence>
<dbReference type="Proteomes" id="UP000054359">
    <property type="component" value="Unassembled WGS sequence"/>
</dbReference>
<dbReference type="SUPFAM" id="SSF50978">
    <property type="entry name" value="WD40 repeat-like"/>
    <property type="match status" value="1"/>
</dbReference>
<dbReference type="InterPro" id="IPR052415">
    <property type="entry name" value="Diphthine_MTase"/>
</dbReference>
<protein>
    <submittedName>
        <fullName evidence="5">WD repeat-containing protein 85</fullName>
    </submittedName>
</protein>